<evidence type="ECO:0000259" key="3">
    <source>
        <dbReference type="Pfam" id="PF00561"/>
    </source>
</evidence>
<evidence type="ECO:0000256" key="1">
    <source>
        <dbReference type="SAM" id="MobiDB-lite"/>
    </source>
</evidence>
<dbReference type="GO" id="GO:0016020">
    <property type="term" value="C:membrane"/>
    <property type="evidence" value="ECO:0007669"/>
    <property type="project" value="TreeGrafter"/>
</dbReference>
<sequence>MVRLSALRKIFGVLAVVTSMLAAGCEDGRPEAGDSAVSPTSASPTWTGSPSGFPPSPAGPCGDAALAGRQVAFAGSGGARLVGYVLGTGNAAIVLVPQRRMDSCSFTTYAKILAGRGYRVLAFDFAGEGGSTSAGDATNSGDVVAAIAYLRQAGAGRIALIGTSRGGTAALIAASVVKPPVAGVISVSSSRVFQSEDAEAAVKTLAAPVLYIAAQDDRGAADAVRQLHDATPGNVRNLLVVSGSRHGIAFFSGTDEASVEVNSAIDTFLTRYAPTG</sequence>
<gene>
    <name evidence="4" type="ORF">Vau01_114610</name>
</gene>
<dbReference type="PANTHER" id="PTHR43798">
    <property type="entry name" value="MONOACYLGLYCEROL LIPASE"/>
    <property type="match status" value="1"/>
</dbReference>
<dbReference type="InterPro" id="IPR050266">
    <property type="entry name" value="AB_hydrolase_sf"/>
</dbReference>
<dbReference type="Proteomes" id="UP000612585">
    <property type="component" value="Unassembled WGS sequence"/>
</dbReference>
<name>A0A8J3ZL17_9ACTN</name>
<dbReference type="PROSITE" id="PS51257">
    <property type="entry name" value="PROKAR_LIPOPROTEIN"/>
    <property type="match status" value="1"/>
</dbReference>
<evidence type="ECO:0000256" key="2">
    <source>
        <dbReference type="SAM" id="SignalP"/>
    </source>
</evidence>
<dbReference type="AlphaFoldDB" id="A0A8J3ZL17"/>
<feature type="region of interest" description="Disordered" evidence="1">
    <location>
        <begin position="28"/>
        <end position="59"/>
    </location>
</feature>
<dbReference type="Gene3D" id="3.40.50.1820">
    <property type="entry name" value="alpha/beta hydrolase"/>
    <property type="match status" value="1"/>
</dbReference>
<evidence type="ECO:0000313" key="4">
    <source>
        <dbReference type="EMBL" id="GIJ63945.1"/>
    </source>
</evidence>
<feature type="signal peptide" evidence="2">
    <location>
        <begin position="1"/>
        <end position="22"/>
    </location>
</feature>
<dbReference type="InterPro" id="IPR029058">
    <property type="entry name" value="AB_hydrolase_fold"/>
</dbReference>
<dbReference type="EMBL" id="BOPG01000105">
    <property type="protein sequence ID" value="GIJ63945.1"/>
    <property type="molecule type" value="Genomic_DNA"/>
</dbReference>
<accession>A0A8J3ZL17</accession>
<keyword evidence="2" id="KW-0732">Signal</keyword>
<dbReference type="SUPFAM" id="SSF53474">
    <property type="entry name" value="alpha/beta-Hydrolases"/>
    <property type="match status" value="1"/>
</dbReference>
<protein>
    <recommendedName>
        <fullName evidence="3">AB hydrolase-1 domain-containing protein</fullName>
    </recommendedName>
</protein>
<dbReference type="InterPro" id="IPR000073">
    <property type="entry name" value="AB_hydrolase_1"/>
</dbReference>
<dbReference type="Pfam" id="PF00561">
    <property type="entry name" value="Abhydrolase_1"/>
    <property type="match status" value="1"/>
</dbReference>
<dbReference type="PANTHER" id="PTHR43798:SF33">
    <property type="entry name" value="HYDROLASE, PUTATIVE (AFU_ORTHOLOGUE AFUA_2G14860)-RELATED"/>
    <property type="match status" value="1"/>
</dbReference>
<evidence type="ECO:0000313" key="5">
    <source>
        <dbReference type="Proteomes" id="UP000612585"/>
    </source>
</evidence>
<reference evidence="4" key="1">
    <citation type="submission" date="2021-01" db="EMBL/GenBank/DDBJ databases">
        <title>Whole genome shotgun sequence of Virgisporangium aurantiacum NBRC 16421.</title>
        <authorList>
            <person name="Komaki H."/>
            <person name="Tamura T."/>
        </authorList>
    </citation>
    <scope>NUCLEOTIDE SEQUENCE</scope>
    <source>
        <strain evidence="4">NBRC 16421</strain>
    </source>
</reference>
<keyword evidence="5" id="KW-1185">Reference proteome</keyword>
<feature type="chain" id="PRO_5035308123" description="AB hydrolase-1 domain-containing protein" evidence="2">
    <location>
        <begin position="23"/>
        <end position="276"/>
    </location>
</feature>
<comment type="caution">
    <text evidence="4">The sequence shown here is derived from an EMBL/GenBank/DDBJ whole genome shotgun (WGS) entry which is preliminary data.</text>
</comment>
<organism evidence="4 5">
    <name type="scientific">Virgisporangium aurantiacum</name>
    <dbReference type="NCBI Taxonomy" id="175570"/>
    <lineage>
        <taxon>Bacteria</taxon>
        <taxon>Bacillati</taxon>
        <taxon>Actinomycetota</taxon>
        <taxon>Actinomycetes</taxon>
        <taxon>Micromonosporales</taxon>
        <taxon>Micromonosporaceae</taxon>
        <taxon>Virgisporangium</taxon>
    </lineage>
</organism>
<feature type="domain" description="AB hydrolase-1" evidence="3">
    <location>
        <begin position="107"/>
        <end position="191"/>
    </location>
</feature>
<proteinExistence type="predicted"/>
<dbReference type="GO" id="GO:0003824">
    <property type="term" value="F:catalytic activity"/>
    <property type="evidence" value="ECO:0007669"/>
    <property type="project" value="UniProtKB-ARBA"/>
</dbReference>
<dbReference type="RefSeq" id="WP_204011560.1">
    <property type="nucleotide sequence ID" value="NZ_BOPG01000105.1"/>
</dbReference>